<proteinExistence type="inferred from homology"/>
<dbReference type="Proteomes" id="UP001166093">
    <property type="component" value="Unassembled WGS sequence"/>
</dbReference>
<keyword evidence="5" id="KW-0297">G-protein coupled receptor</keyword>
<evidence type="ECO:0000313" key="8">
    <source>
        <dbReference type="EMBL" id="MBN3282463.1"/>
    </source>
</evidence>
<dbReference type="PROSITE" id="PS50262">
    <property type="entry name" value="G_PROTEIN_RECEP_F1_2"/>
    <property type="match status" value="1"/>
</dbReference>
<dbReference type="CDD" id="cd14978">
    <property type="entry name" value="7tmA_FMRFamide_R-like"/>
    <property type="match status" value="1"/>
</dbReference>
<dbReference type="Gene3D" id="1.20.1070.10">
    <property type="entry name" value="Rhodopsin 7-helix transmembrane proteins"/>
    <property type="match status" value="1"/>
</dbReference>
<keyword evidence="2 5" id="KW-0812">Transmembrane</keyword>
<dbReference type="InterPro" id="IPR017452">
    <property type="entry name" value="GPCR_Rhodpsn_7TM"/>
</dbReference>
<dbReference type="SUPFAM" id="SSF81321">
    <property type="entry name" value="Family A G protein-coupled receptor-like"/>
    <property type="match status" value="1"/>
</dbReference>
<evidence type="ECO:0000256" key="3">
    <source>
        <dbReference type="ARBA" id="ARBA00022989"/>
    </source>
</evidence>
<comment type="subcellular location">
    <subcellularLocation>
        <location evidence="1">Membrane</location>
    </subcellularLocation>
</comment>
<feature type="transmembrane region" description="Helical" evidence="6">
    <location>
        <begin position="459"/>
        <end position="480"/>
    </location>
</feature>
<keyword evidence="5" id="KW-0807">Transducer</keyword>
<feature type="transmembrane region" description="Helical" evidence="6">
    <location>
        <begin position="378"/>
        <end position="401"/>
    </location>
</feature>
<organism evidence="8 9">
    <name type="scientific">Polyodon spathula</name>
    <name type="common">North American paddlefish</name>
    <name type="synonym">Squalus spathula</name>
    <dbReference type="NCBI Taxonomy" id="7913"/>
    <lineage>
        <taxon>Eukaryota</taxon>
        <taxon>Metazoa</taxon>
        <taxon>Chordata</taxon>
        <taxon>Craniata</taxon>
        <taxon>Vertebrata</taxon>
        <taxon>Euteleostomi</taxon>
        <taxon>Actinopterygii</taxon>
        <taxon>Chondrostei</taxon>
        <taxon>Acipenseriformes</taxon>
        <taxon>Polyodontidae</taxon>
        <taxon>Polyodon</taxon>
    </lineage>
</organism>
<dbReference type="PRINTS" id="PR00237">
    <property type="entry name" value="GPCRRHODOPSN"/>
</dbReference>
<feature type="transmembrane region" description="Helical" evidence="6">
    <location>
        <begin position="512"/>
        <end position="533"/>
    </location>
</feature>
<feature type="transmembrane region" description="Helical" evidence="6">
    <location>
        <begin position="277"/>
        <end position="300"/>
    </location>
</feature>
<dbReference type="InterPro" id="IPR000276">
    <property type="entry name" value="GPCR_Rhodpsn"/>
</dbReference>
<dbReference type="Pfam" id="PF00001">
    <property type="entry name" value="7tm_1"/>
    <property type="match status" value="1"/>
</dbReference>
<evidence type="ECO:0000256" key="2">
    <source>
        <dbReference type="ARBA" id="ARBA00022692"/>
    </source>
</evidence>
<feature type="transmembrane region" description="Helical" evidence="6">
    <location>
        <begin position="345"/>
        <end position="366"/>
    </location>
</feature>
<keyword evidence="5" id="KW-0675">Receptor</keyword>
<dbReference type="PANTHER" id="PTHR20988">
    <property type="entry name" value="TRANSMEMBRANE PROTEIN 183A-RELATED"/>
    <property type="match status" value="1"/>
</dbReference>
<protein>
    <submittedName>
        <fullName evidence="8">TM183 protein</fullName>
    </submittedName>
</protein>
<dbReference type="PANTHER" id="PTHR20988:SF2">
    <property type="entry name" value="TRANSMEMBRANE PROTEIN 183A-RELATED"/>
    <property type="match status" value="1"/>
</dbReference>
<evidence type="ECO:0000259" key="7">
    <source>
        <dbReference type="PROSITE" id="PS50262"/>
    </source>
</evidence>
<evidence type="ECO:0000256" key="6">
    <source>
        <dbReference type="SAM" id="Phobius"/>
    </source>
</evidence>
<keyword evidence="4 6" id="KW-0472">Membrane</keyword>
<evidence type="ECO:0000256" key="4">
    <source>
        <dbReference type="ARBA" id="ARBA00023136"/>
    </source>
</evidence>
<accession>A0ABS2Y975</accession>
<sequence>MPKKGRRKRLKFRAEGVCSESVTVADYANSDPAVVRSGRVKKAVANAIEKEVKLLCGLEASHGPVEEVLSSITGVGGQAQESSDELDAEDCTGELRASRKKKSKRHKDADAGDGAEYPVDVWLLLASYIRPEDICKFALICKNAWAVSCTAAFWSRLYKRHYISDAHLPACLQPDSMGKVRGLRARVIRSLYHLYEPFCSRVSRSPSIPESTPMTVLNSKCLLFWVNKIVGSRAEPLWEFNFKFLKQPPKLKNGCGNGLQYPRQYQEVHSNPDHDCFLLQVTTLNFIFTPVVMGMTLTLLTVNVSTDMRHHRARLLFQDSPMVKGRKPRNEQGVQIVLDPVHSRAFYPFLAIVGIPSNIVTFLIFWRRNCMLSKSSTYYLMAISVADTLVLILIVVMEMVLKFHVEEPFWSKDPWCSLRDIFNYGAYNASTWLVVTFTAERFIAINNCSLKARFCTPKCAVITITLVCSCSHLCAVPYFWSNKSYFNRSAHPGTPVCIYDPHLPGFYVRGLVWFQTALVYIVPFVVIFTLNGLTLRQIVLSNKVHAAAGVRRQAPSHFQSQKRKSVVLLITVSMTFALLSITRFVTQIILRSAHYEIDRTDYTIPINVAADIGTMLDLTNASFNMYLYACTQSKFRKELVDCVKKAIYPCKSCKPLDPDYPSTIFHL</sequence>
<feature type="transmembrane region" description="Helical" evidence="6">
    <location>
        <begin position="566"/>
        <end position="585"/>
    </location>
</feature>
<dbReference type="InterPro" id="IPR026509">
    <property type="entry name" value="TMEM183"/>
</dbReference>
<feature type="transmembrane region" description="Helical" evidence="6">
    <location>
        <begin position="421"/>
        <end position="439"/>
    </location>
</feature>
<feature type="domain" description="G-protein coupled receptors family 1 profile" evidence="7">
    <location>
        <begin position="357"/>
        <end position="628"/>
    </location>
</feature>
<keyword evidence="3 6" id="KW-1133">Transmembrane helix</keyword>
<keyword evidence="9" id="KW-1185">Reference proteome</keyword>
<comment type="caution">
    <text evidence="8">The sequence shown here is derived from an EMBL/GenBank/DDBJ whole genome shotgun (WGS) entry which is preliminary data.</text>
</comment>
<feature type="non-terminal residue" evidence="8">
    <location>
        <position position="667"/>
    </location>
</feature>
<gene>
    <name evidence="8" type="primary">Tmem183_0</name>
    <name evidence="8" type="ORF">GTO93_0012870</name>
</gene>
<reference evidence="8" key="1">
    <citation type="journal article" date="2021" name="Cell">
        <title>Tracing the genetic footprints of vertebrate landing in non-teleost ray-finned fishes.</title>
        <authorList>
            <person name="Bi X."/>
            <person name="Wang K."/>
            <person name="Yang L."/>
            <person name="Pan H."/>
            <person name="Jiang H."/>
            <person name="Wei Q."/>
            <person name="Fang M."/>
            <person name="Yu H."/>
            <person name="Zhu C."/>
            <person name="Cai Y."/>
            <person name="He Y."/>
            <person name="Gan X."/>
            <person name="Zeng H."/>
            <person name="Yu D."/>
            <person name="Zhu Y."/>
            <person name="Jiang H."/>
            <person name="Qiu Q."/>
            <person name="Yang H."/>
            <person name="Zhang Y.E."/>
            <person name="Wang W."/>
            <person name="Zhu M."/>
            <person name="He S."/>
            <person name="Zhang G."/>
        </authorList>
    </citation>
    <scope>NUCLEOTIDE SEQUENCE</scope>
    <source>
        <strain evidence="8">Pddl_001</strain>
    </source>
</reference>
<evidence type="ECO:0000256" key="1">
    <source>
        <dbReference type="ARBA" id="ARBA00004370"/>
    </source>
</evidence>
<evidence type="ECO:0000313" key="9">
    <source>
        <dbReference type="Proteomes" id="UP001166093"/>
    </source>
</evidence>
<dbReference type="PROSITE" id="PS00237">
    <property type="entry name" value="G_PROTEIN_RECEP_F1_1"/>
    <property type="match status" value="1"/>
</dbReference>
<evidence type="ECO:0000256" key="5">
    <source>
        <dbReference type="RuleBase" id="RU000688"/>
    </source>
</evidence>
<feature type="non-terminal residue" evidence="8">
    <location>
        <position position="1"/>
    </location>
</feature>
<comment type="similarity">
    <text evidence="5">Belongs to the G-protein coupled receptor 1 family.</text>
</comment>
<name>A0ABS2Y975_POLSP</name>
<dbReference type="EMBL" id="JAAWVQ010118138">
    <property type="protein sequence ID" value="MBN3282463.1"/>
    <property type="molecule type" value="Genomic_DNA"/>
</dbReference>